<proteinExistence type="predicted"/>
<sequence>QQLKGVGARWSEGAGAPAAVSSRPTHASLCPERQCAARHSFWQYHAPPHRPHARSGSPASLSPARLSQAGLAQAGLAQVRSRARASAGDEASAHASATCDDPGAIAATARTRSPPSSLPPAAHCSACLARADAATASASGSTPCRDRMSAASNCSRCGDQPGSTMAAARPPRGSRR</sequence>
<name>A0A2J7ZS73_9CHLO</name>
<comment type="caution">
    <text evidence="2">The sequence shown here is derived from an EMBL/GenBank/DDBJ whole genome shotgun (WGS) entry which is preliminary data.</text>
</comment>
<feature type="region of interest" description="Disordered" evidence="1">
    <location>
        <begin position="136"/>
        <end position="176"/>
    </location>
</feature>
<feature type="region of interest" description="Disordered" evidence="1">
    <location>
        <begin position="1"/>
        <end position="28"/>
    </location>
</feature>
<keyword evidence="3" id="KW-1185">Reference proteome</keyword>
<evidence type="ECO:0000313" key="2">
    <source>
        <dbReference type="EMBL" id="PNH03117.1"/>
    </source>
</evidence>
<evidence type="ECO:0000313" key="3">
    <source>
        <dbReference type="Proteomes" id="UP000236333"/>
    </source>
</evidence>
<feature type="compositionally biased region" description="Low complexity" evidence="1">
    <location>
        <begin position="68"/>
        <end position="78"/>
    </location>
</feature>
<feature type="region of interest" description="Disordered" evidence="1">
    <location>
        <begin position="46"/>
        <end position="121"/>
    </location>
</feature>
<dbReference type="EMBL" id="PGGS01000545">
    <property type="protein sequence ID" value="PNH03117.1"/>
    <property type="molecule type" value="Genomic_DNA"/>
</dbReference>
<evidence type="ECO:0000256" key="1">
    <source>
        <dbReference type="SAM" id="MobiDB-lite"/>
    </source>
</evidence>
<organism evidence="2 3">
    <name type="scientific">Tetrabaena socialis</name>
    <dbReference type="NCBI Taxonomy" id="47790"/>
    <lineage>
        <taxon>Eukaryota</taxon>
        <taxon>Viridiplantae</taxon>
        <taxon>Chlorophyta</taxon>
        <taxon>core chlorophytes</taxon>
        <taxon>Chlorophyceae</taxon>
        <taxon>CS clade</taxon>
        <taxon>Chlamydomonadales</taxon>
        <taxon>Tetrabaenaceae</taxon>
        <taxon>Tetrabaena</taxon>
    </lineage>
</organism>
<feature type="non-terminal residue" evidence="2">
    <location>
        <position position="1"/>
    </location>
</feature>
<gene>
    <name evidence="2" type="ORF">TSOC_010854</name>
</gene>
<accession>A0A2J7ZS73</accession>
<reference evidence="2 3" key="1">
    <citation type="journal article" date="2017" name="Mol. Biol. Evol.">
        <title>The 4-celled Tetrabaena socialis nuclear genome reveals the essential components for genetic control of cell number at the origin of multicellularity in the volvocine lineage.</title>
        <authorList>
            <person name="Featherston J."/>
            <person name="Arakaki Y."/>
            <person name="Hanschen E.R."/>
            <person name="Ferris P.J."/>
            <person name="Michod R.E."/>
            <person name="Olson B.J.S.C."/>
            <person name="Nozaki H."/>
            <person name="Durand P.M."/>
        </authorList>
    </citation>
    <scope>NUCLEOTIDE SEQUENCE [LARGE SCALE GENOMIC DNA]</scope>
    <source>
        <strain evidence="2 3">NIES-571</strain>
    </source>
</reference>
<dbReference type="Proteomes" id="UP000236333">
    <property type="component" value="Unassembled WGS sequence"/>
</dbReference>
<dbReference type="AlphaFoldDB" id="A0A2J7ZS73"/>
<protein>
    <submittedName>
        <fullName evidence="2">Uncharacterized protein</fullName>
    </submittedName>
</protein>
<feature type="non-terminal residue" evidence="2">
    <location>
        <position position="176"/>
    </location>
</feature>